<dbReference type="Proteomes" id="UP001165079">
    <property type="component" value="Unassembled WGS sequence"/>
</dbReference>
<dbReference type="InterPro" id="IPR018062">
    <property type="entry name" value="HTH_AraC-typ_CS"/>
</dbReference>
<keyword evidence="3" id="KW-0804">Transcription</keyword>
<name>A0A9W6W8I7_9ACTN</name>
<keyword evidence="1" id="KW-0805">Transcription regulation</keyword>
<organism evidence="5 6">
    <name type="scientific">Actinorhabdospora filicis</name>
    <dbReference type="NCBI Taxonomy" id="1785913"/>
    <lineage>
        <taxon>Bacteria</taxon>
        <taxon>Bacillati</taxon>
        <taxon>Actinomycetota</taxon>
        <taxon>Actinomycetes</taxon>
        <taxon>Micromonosporales</taxon>
        <taxon>Micromonosporaceae</taxon>
        <taxon>Actinorhabdospora</taxon>
    </lineage>
</organism>
<dbReference type="InterPro" id="IPR029062">
    <property type="entry name" value="Class_I_gatase-like"/>
</dbReference>
<dbReference type="SMART" id="SM00342">
    <property type="entry name" value="HTH_ARAC"/>
    <property type="match status" value="1"/>
</dbReference>
<protein>
    <submittedName>
        <fullName evidence="5">AraC family transcriptional regulator</fullName>
    </submittedName>
</protein>
<dbReference type="GO" id="GO:0043565">
    <property type="term" value="F:sequence-specific DNA binding"/>
    <property type="evidence" value="ECO:0007669"/>
    <property type="project" value="InterPro"/>
</dbReference>
<evidence type="ECO:0000259" key="4">
    <source>
        <dbReference type="PROSITE" id="PS01124"/>
    </source>
</evidence>
<reference evidence="5" key="1">
    <citation type="submission" date="2023-03" db="EMBL/GenBank/DDBJ databases">
        <title>Actinorhabdospora filicis NBRC 111898.</title>
        <authorList>
            <person name="Ichikawa N."/>
            <person name="Sato H."/>
            <person name="Tonouchi N."/>
        </authorList>
    </citation>
    <scope>NUCLEOTIDE SEQUENCE</scope>
    <source>
        <strain evidence="5">NBRC 111898</strain>
    </source>
</reference>
<dbReference type="Gene3D" id="3.40.50.880">
    <property type="match status" value="1"/>
</dbReference>
<dbReference type="PROSITE" id="PS00041">
    <property type="entry name" value="HTH_ARAC_FAMILY_1"/>
    <property type="match status" value="1"/>
</dbReference>
<dbReference type="RefSeq" id="WP_285662156.1">
    <property type="nucleotide sequence ID" value="NZ_BSTX01000001.1"/>
</dbReference>
<dbReference type="InterPro" id="IPR002818">
    <property type="entry name" value="DJ-1/PfpI"/>
</dbReference>
<dbReference type="EMBL" id="BSTX01000001">
    <property type="protein sequence ID" value="GLZ77018.1"/>
    <property type="molecule type" value="Genomic_DNA"/>
</dbReference>
<dbReference type="InterPro" id="IPR052158">
    <property type="entry name" value="INH-QAR"/>
</dbReference>
<dbReference type="CDD" id="cd03137">
    <property type="entry name" value="GATase1_AraC_1"/>
    <property type="match status" value="1"/>
</dbReference>
<dbReference type="InterPro" id="IPR018060">
    <property type="entry name" value="HTH_AraC"/>
</dbReference>
<dbReference type="AlphaFoldDB" id="A0A9W6W8I7"/>
<dbReference type="Pfam" id="PF01965">
    <property type="entry name" value="DJ-1_PfpI"/>
    <property type="match status" value="1"/>
</dbReference>
<dbReference type="Gene3D" id="1.10.10.60">
    <property type="entry name" value="Homeodomain-like"/>
    <property type="match status" value="1"/>
</dbReference>
<dbReference type="SUPFAM" id="SSF52317">
    <property type="entry name" value="Class I glutamine amidotransferase-like"/>
    <property type="match status" value="1"/>
</dbReference>
<evidence type="ECO:0000256" key="3">
    <source>
        <dbReference type="ARBA" id="ARBA00023163"/>
    </source>
</evidence>
<evidence type="ECO:0000313" key="6">
    <source>
        <dbReference type="Proteomes" id="UP001165079"/>
    </source>
</evidence>
<dbReference type="GO" id="GO:0003700">
    <property type="term" value="F:DNA-binding transcription factor activity"/>
    <property type="evidence" value="ECO:0007669"/>
    <property type="project" value="InterPro"/>
</dbReference>
<dbReference type="PANTHER" id="PTHR43130">
    <property type="entry name" value="ARAC-FAMILY TRANSCRIPTIONAL REGULATOR"/>
    <property type="match status" value="1"/>
</dbReference>
<evidence type="ECO:0000256" key="2">
    <source>
        <dbReference type="ARBA" id="ARBA00023125"/>
    </source>
</evidence>
<keyword evidence="2" id="KW-0238">DNA-binding</keyword>
<evidence type="ECO:0000256" key="1">
    <source>
        <dbReference type="ARBA" id="ARBA00023015"/>
    </source>
</evidence>
<dbReference type="SUPFAM" id="SSF46689">
    <property type="entry name" value="Homeodomain-like"/>
    <property type="match status" value="2"/>
</dbReference>
<feature type="domain" description="HTH araC/xylS-type" evidence="4">
    <location>
        <begin position="205"/>
        <end position="303"/>
    </location>
</feature>
<accession>A0A9W6W8I7</accession>
<sequence>MSPHRIVALLHPPQQPFELAIVSQIFAAPHYSFEACSLSPGPLRTTAGYDIDVPAGLAAFERADTIVLPGWSGGPAPAPLLDALRAAHTRGARVVSICTAAFVLAEAGLLDGRAATTHWRRAAELAERFPLVSVDPDVLYVDDGDVATSAGTAAGIDLCFHLLRRDHGAAHASEIARDMVMPPHREGGQSQYARPLAERRELSLSPVLDWAVARLDAPLTVTSLAEHARMSPRTFARRFTAEVGASPGQWLLDRRVDAARELLETGDLPVEAIATRVGLSSAVNLRRHFRARLGTTPAGYRRAFRRG</sequence>
<dbReference type="Pfam" id="PF12833">
    <property type="entry name" value="HTH_18"/>
    <property type="match status" value="1"/>
</dbReference>
<proteinExistence type="predicted"/>
<comment type="caution">
    <text evidence="5">The sequence shown here is derived from an EMBL/GenBank/DDBJ whole genome shotgun (WGS) entry which is preliminary data.</text>
</comment>
<dbReference type="InterPro" id="IPR009057">
    <property type="entry name" value="Homeodomain-like_sf"/>
</dbReference>
<dbReference type="PANTHER" id="PTHR43130:SF3">
    <property type="entry name" value="HTH-TYPE TRANSCRIPTIONAL REGULATOR RV1931C"/>
    <property type="match status" value="1"/>
</dbReference>
<evidence type="ECO:0000313" key="5">
    <source>
        <dbReference type="EMBL" id="GLZ77018.1"/>
    </source>
</evidence>
<gene>
    <name evidence="5" type="ORF">Afil01_18250</name>
</gene>
<keyword evidence="6" id="KW-1185">Reference proteome</keyword>
<dbReference type="PROSITE" id="PS01124">
    <property type="entry name" value="HTH_ARAC_FAMILY_2"/>
    <property type="match status" value="1"/>
</dbReference>